<proteinExistence type="inferred from homology"/>
<dbReference type="InterPro" id="IPR005123">
    <property type="entry name" value="Oxoglu/Fe-dep_dioxygenase_dom"/>
</dbReference>
<feature type="domain" description="Fe2OG dioxygenase" evidence="9">
    <location>
        <begin position="164"/>
        <end position="268"/>
    </location>
</feature>
<reference evidence="11" key="2">
    <citation type="submission" date="2025-08" db="UniProtKB">
        <authorList>
            <consortium name="RefSeq"/>
        </authorList>
    </citation>
    <scope>IDENTIFICATION</scope>
    <source>
        <tissue evidence="11">Young leaves</tissue>
    </source>
</reference>
<reference evidence="10" key="1">
    <citation type="journal article" date="2019" name="Nat. Commun.">
        <title>Genome-wide association mapping of date palm fruit traits.</title>
        <authorList>
            <person name="Hazzouri K.M."/>
            <person name="Gros-Balthazard M."/>
            <person name="Flowers J.M."/>
            <person name="Copetti D."/>
            <person name="Lemansour A."/>
            <person name="Lebrun M."/>
            <person name="Masmoudi K."/>
            <person name="Ferrand S."/>
            <person name="Dhar M.I."/>
            <person name="Fresquez Z.A."/>
            <person name="Rosas U."/>
            <person name="Zhang J."/>
            <person name="Talag J."/>
            <person name="Lee S."/>
            <person name="Kudrna D."/>
            <person name="Powell R.F."/>
            <person name="Leitch I.J."/>
            <person name="Krueger R.R."/>
            <person name="Wing R.A."/>
            <person name="Amiri K.M.A."/>
            <person name="Purugganan M.D."/>
        </authorList>
    </citation>
    <scope>NUCLEOTIDE SEQUENCE [LARGE SCALE GENOMIC DNA]</scope>
    <source>
        <strain evidence="10">cv. Khalas</strain>
    </source>
</reference>
<keyword evidence="11" id="KW-0223">Dioxygenase</keyword>
<accession>A0A8B7C948</accession>
<dbReference type="KEGG" id="pda:103710324"/>
<dbReference type="Pfam" id="PF03171">
    <property type="entry name" value="2OG-FeII_Oxy"/>
    <property type="match status" value="1"/>
</dbReference>
<sequence length="323" mass="36505">MATEEAQLRIPRVDLTGLRLEHVGTARWDAAREEVARALESYGCFDAVYDGVGPELLRTLFGKGAKELFGLPLETKRKNSAGTPYHGYIGQLPGLDYESLALEDAEVMRGAERFTRLMWPDGNPEFRDTLCSFAKKLVELDRLVQKMILESLGADKYFDSHIDTTKYLLRLAEYRAPQTSETIVCMPEHTDHSFVTIICQDQVSGLEILTKNRDWITVRPSPDSFTIMTGDAFEAWSNGRLVPPRHRVVLNGGNTRYSSILCSFRKDGHLVQAPNELVDKEHPMLFKPYLHGDYLNFCITEAGYNAQHRLRAFCGLGEKGEEV</sequence>
<keyword evidence="10" id="KW-1185">Reference proteome</keyword>
<protein>
    <recommendedName>
        <fullName evidence="6">2-oxoglutarate-dependent dioxygenase DAO</fullName>
    </recommendedName>
    <alternativeName>
        <fullName evidence="7">Protein DIOXYGENASE FOR AUXIN OXIDATION</fullName>
    </alternativeName>
</protein>
<evidence type="ECO:0000256" key="1">
    <source>
        <dbReference type="ARBA" id="ARBA00001961"/>
    </source>
</evidence>
<evidence type="ECO:0000256" key="8">
    <source>
        <dbReference type="RuleBase" id="RU003682"/>
    </source>
</evidence>
<dbReference type="Proteomes" id="UP000228380">
    <property type="component" value="Chromosome 5"/>
</dbReference>
<evidence type="ECO:0000256" key="6">
    <source>
        <dbReference type="ARBA" id="ARBA00074102"/>
    </source>
</evidence>
<dbReference type="PANTHER" id="PTHR47990">
    <property type="entry name" value="2-OXOGLUTARATE (2OG) AND FE(II)-DEPENDENT OXYGENASE SUPERFAMILY PROTEIN-RELATED"/>
    <property type="match status" value="1"/>
</dbReference>
<dbReference type="Pfam" id="PF14226">
    <property type="entry name" value="DIOX_N"/>
    <property type="match status" value="1"/>
</dbReference>
<dbReference type="InterPro" id="IPR050231">
    <property type="entry name" value="Iron_ascorbate_oxido_reductase"/>
</dbReference>
<dbReference type="AlphaFoldDB" id="A0A8B7C948"/>
<keyword evidence="2 8" id="KW-0479">Metal-binding</keyword>
<dbReference type="GO" id="GO:0051213">
    <property type="term" value="F:dioxygenase activity"/>
    <property type="evidence" value="ECO:0007669"/>
    <property type="project" value="UniProtKB-KW"/>
</dbReference>
<dbReference type="Gene3D" id="2.60.120.330">
    <property type="entry name" value="B-lactam Antibiotic, Isopenicillin N Synthase, Chain"/>
    <property type="match status" value="1"/>
</dbReference>
<evidence type="ECO:0000256" key="7">
    <source>
        <dbReference type="ARBA" id="ARBA00076740"/>
    </source>
</evidence>
<dbReference type="FunFam" id="2.60.120.330:FF:000017">
    <property type="entry name" value="2-oxoglutarate-dependent dioxygenase DAO"/>
    <property type="match status" value="1"/>
</dbReference>
<evidence type="ECO:0000259" key="9">
    <source>
        <dbReference type="PROSITE" id="PS51471"/>
    </source>
</evidence>
<evidence type="ECO:0000256" key="2">
    <source>
        <dbReference type="ARBA" id="ARBA00022723"/>
    </source>
</evidence>
<keyword evidence="4 8" id="KW-0408">Iron</keyword>
<dbReference type="GeneID" id="103710324"/>
<comment type="cofactor">
    <cofactor evidence="1">
        <name>L-ascorbate</name>
        <dbReference type="ChEBI" id="CHEBI:38290"/>
    </cofactor>
</comment>
<organism evidence="10 11">
    <name type="scientific">Phoenix dactylifera</name>
    <name type="common">Date palm</name>
    <dbReference type="NCBI Taxonomy" id="42345"/>
    <lineage>
        <taxon>Eukaryota</taxon>
        <taxon>Viridiplantae</taxon>
        <taxon>Streptophyta</taxon>
        <taxon>Embryophyta</taxon>
        <taxon>Tracheophyta</taxon>
        <taxon>Spermatophyta</taxon>
        <taxon>Magnoliopsida</taxon>
        <taxon>Liliopsida</taxon>
        <taxon>Arecaceae</taxon>
        <taxon>Coryphoideae</taxon>
        <taxon>Phoeniceae</taxon>
        <taxon>Phoenix</taxon>
    </lineage>
</organism>
<comment type="function">
    <text evidence="5">2-oxoglutarate-dependent dioxygenase essential for auxin catabolism and maintenance of auxin homeostasis in reproductive organs. Catalyzes the irreversible oxidation of indole-3-acetic acid (IAA) to the biologically inactive 2-oxoindole-3-acetic acid (OxIAA).</text>
</comment>
<dbReference type="InterPro" id="IPR044861">
    <property type="entry name" value="IPNS-like_FE2OG_OXY"/>
</dbReference>
<evidence type="ECO:0000256" key="5">
    <source>
        <dbReference type="ARBA" id="ARBA00054658"/>
    </source>
</evidence>
<evidence type="ECO:0000313" key="10">
    <source>
        <dbReference type="Proteomes" id="UP000228380"/>
    </source>
</evidence>
<dbReference type="InterPro" id="IPR027443">
    <property type="entry name" value="IPNS-like_sf"/>
</dbReference>
<comment type="similarity">
    <text evidence="8">Belongs to the iron/ascorbate-dependent oxidoreductase family.</text>
</comment>
<dbReference type="GO" id="GO:0046872">
    <property type="term" value="F:metal ion binding"/>
    <property type="evidence" value="ECO:0007669"/>
    <property type="project" value="UniProtKB-KW"/>
</dbReference>
<dbReference type="RefSeq" id="XP_008794218.1">
    <property type="nucleotide sequence ID" value="XM_008795996.4"/>
</dbReference>
<dbReference type="PROSITE" id="PS51471">
    <property type="entry name" value="FE2OG_OXY"/>
    <property type="match status" value="1"/>
</dbReference>
<dbReference type="SUPFAM" id="SSF51197">
    <property type="entry name" value="Clavaminate synthase-like"/>
    <property type="match status" value="1"/>
</dbReference>
<dbReference type="InterPro" id="IPR026992">
    <property type="entry name" value="DIOX_N"/>
</dbReference>
<evidence type="ECO:0000313" key="11">
    <source>
        <dbReference type="RefSeq" id="XP_008794218.1"/>
    </source>
</evidence>
<dbReference type="OrthoDB" id="288590at2759"/>
<name>A0A8B7C948_PHODC</name>
<keyword evidence="3 8" id="KW-0560">Oxidoreductase</keyword>
<gene>
    <name evidence="11" type="primary">LOC103710324</name>
</gene>
<evidence type="ECO:0000256" key="4">
    <source>
        <dbReference type="ARBA" id="ARBA00023004"/>
    </source>
</evidence>
<evidence type="ECO:0000256" key="3">
    <source>
        <dbReference type="ARBA" id="ARBA00023002"/>
    </source>
</evidence>